<name>A0A521CGL0_9BACT</name>
<evidence type="ECO:0000256" key="1">
    <source>
        <dbReference type="SAM" id="MobiDB-lite"/>
    </source>
</evidence>
<keyword evidence="3" id="KW-0436">Ligase</keyword>
<organism evidence="3 4">
    <name type="scientific">Fodinibius sediminis</name>
    <dbReference type="NCBI Taxonomy" id="1214077"/>
    <lineage>
        <taxon>Bacteria</taxon>
        <taxon>Pseudomonadati</taxon>
        <taxon>Balneolota</taxon>
        <taxon>Balneolia</taxon>
        <taxon>Balneolales</taxon>
        <taxon>Balneolaceae</taxon>
        <taxon>Fodinibius</taxon>
    </lineage>
</organism>
<dbReference type="InterPro" id="IPR014144">
    <property type="entry name" value="LigD_PE_domain"/>
</dbReference>
<gene>
    <name evidence="3" type="ORF">SAMN06265218_10668</name>
</gene>
<feature type="domain" description="DNA ligase D 3'-phosphoesterase" evidence="2">
    <location>
        <begin position="67"/>
        <end position="179"/>
    </location>
</feature>
<dbReference type="PANTHER" id="PTHR39465">
    <property type="entry name" value="DNA LIGASE D, 3'-PHOSPHOESTERASE DOMAIN"/>
    <property type="match status" value="1"/>
</dbReference>
<sequence length="227" mass="25331">MIYAIAIIPGLPEPAAGDTVLQLNHRGPNGKNMSSLEDYRQKRDFRKSGEPRGGAKASEGGPLFVIQKHQASRLHYDFRLEVNGVLKSWAVPKGPSTDTSEKRLALPTEDHPLDYADFEGVIPEGQYGAGTVMVWDRGTYRNLQEEKEEPVSMAQSIQEGQVEVWLEGQKIQGGYALIRFRDEDDPQWLLVKMDDAKADARRKPVHTEPDSVLSGRSMEEIAAQEDS</sequence>
<dbReference type="GO" id="GO:0016874">
    <property type="term" value="F:ligase activity"/>
    <property type="evidence" value="ECO:0007669"/>
    <property type="project" value="UniProtKB-KW"/>
</dbReference>
<feature type="compositionally biased region" description="Basic and acidic residues" evidence="1">
    <location>
        <begin position="195"/>
        <end position="209"/>
    </location>
</feature>
<reference evidence="3 4" key="1">
    <citation type="submission" date="2017-05" db="EMBL/GenBank/DDBJ databases">
        <authorList>
            <person name="Varghese N."/>
            <person name="Submissions S."/>
        </authorList>
    </citation>
    <scope>NUCLEOTIDE SEQUENCE [LARGE SCALE GENOMIC DNA]</scope>
    <source>
        <strain evidence="3 4">DSM 21194</strain>
    </source>
</reference>
<feature type="region of interest" description="Disordered" evidence="1">
    <location>
        <begin position="195"/>
        <end position="227"/>
    </location>
</feature>
<protein>
    <submittedName>
        <fullName evidence="3">DNA ligase D, 3'-phosphoesterase domain-containing protein</fullName>
    </submittedName>
</protein>
<evidence type="ECO:0000259" key="2">
    <source>
        <dbReference type="Pfam" id="PF13298"/>
    </source>
</evidence>
<dbReference type="PANTHER" id="PTHR39465:SF1">
    <property type="entry name" value="DNA LIGASE D 3'-PHOSPHOESTERASE DOMAIN-CONTAINING PROTEIN"/>
    <property type="match status" value="1"/>
</dbReference>
<evidence type="ECO:0000313" key="3">
    <source>
        <dbReference type="EMBL" id="SMO58577.1"/>
    </source>
</evidence>
<keyword evidence="4" id="KW-1185">Reference proteome</keyword>
<dbReference type="Proteomes" id="UP000317593">
    <property type="component" value="Unassembled WGS sequence"/>
</dbReference>
<accession>A0A521CGL0</accession>
<proteinExistence type="predicted"/>
<dbReference type="NCBIfam" id="TIGR02777">
    <property type="entry name" value="LigD_PE_dom"/>
    <property type="match status" value="1"/>
</dbReference>
<dbReference type="AlphaFoldDB" id="A0A521CGL0"/>
<dbReference type="EMBL" id="FXTH01000006">
    <property type="protein sequence ID" value="SMO58577.1"/>
    <property type="molecule type" value="Genomic_DNA"/>
</dbReference>
<evidence type="ECO:0000313" key="4">
    <source>
        <dbReference type="Proteomes" id="UP000317593"/>
    </source>
</evidence>
<dbReference type="Pfam" id="PF13298">
    <property type="entry name" value="LigD_N"/>
    <property type="match status" value="1"/>
</dbReference>